<dbReference type="PANTHER" id="PTHR11579">
    <property type="entry name" value="PROTEIN-L-ISOASPARTATE O-METHYLTRANSFERASE"/>
    <property type="match status" value="1"/>
</dbReference>
<dbReference type="InterPro" id="IPR000682">
    <property type="entry name" value="PCMT"/>
</dbReference>
<keyword evidence="5 7" id="KW-0808">Transferase</keyword>
<evidence type="ECO:0000256" key="6">
    <source>
        <dbReference type="ARBA" id="ARBA00022691"/>
    </source>
</evidence>
<protein>
    <recommendedName>
        <fullName evidence="7">Protein-L-isoaspartate O-methyltransferase</fullName>
        <ecNumber evidence="7">2.1.1.77</ecNumber>
    </recommendedName>
</protein>
<dbReference type="Pfam" id="PF01135">
    <property type="entry name" value="PCMT"/>
    <property type="match status" value="1"/>
</dbReference>
<dbReference type="Gene3D" id="3.40.50.150">
    <property type="entry name" value="Vaccinia Virus protein VP39"/>
    <property type="match status" value="1"/>
</dbReference>
<dbReference type="EC" id="2.1.1.77" evidence="7"/>
<evidence type="ECO:0000256" key="4">
    <source>
        <dbReference type="ARBA" id="ARBA00022603"/>
    </source>
</evidence>
<dbReference type="PANTHER" id="PTHR11579:SF0">
    <property type="entry name" value="PROTEIN-L-ISOASPARTATE(D-ASPARTATE) O-METHYLTRANSFERASE"/>
    <property type="match status" value="1"/>
</dbReference>
<evidence type="ECO:0000256" key="3">
    <source>
        <dbReference type="ARBA" id="ARBA00022490"/>
    </source>
</evidence>
<evidence type="ECO:0000256" key="5">
    <source>
        <dbReference type="ARBA" id="ARBA00022679"/>
    </source>
</evidence>
<gene>
    <name evidence="8" type="ORF">M9Y10_034087</name>
</gene>
<name>A0ABR2KEY1_9EUKA</name>
<keyword evidence="9" id="KW-1185">Reference proteome</keyword>
<comment type="caution">
    <text evidence="8">The sequence shown here is derived from an EMBL/GenBank/DDBJ whole genome shotgun (WGS) entry which is preliminary data.</text>
</comment>
<comment type="similarity">
    <text evidence="2 7">Belongs to the methyltransferase superfamily. L-isoaspartyl/D-aspartyl protein methyltransferase family.</text>
</comment>
<evidence type="ECO:0000313" key="8">
    <source>
        <dbReference type="EMBL" id="KAK8889341.1"/>
    </source>
</evidence>
<dbReference type="InterPro" id="IPR029063">
    <property type="entry name" value="SAM-dependent_MTases_sf"/>
</dbReference>
<dbReference type="NCBIfam" id="TIGR00080">
    <property type="entry name" value="pimt"/>
    <property type="match status" value="1"/>
</dbReference>
<dbReference type="CDD" id="cd02440">
    <property type="entry name" value="AdoMet_MTases"/>
    <property type="match status" value="1"/>
</dbReference>
<keyword evidence="4 7" id="KW-0489">Methyltransferase</keyword>
<sequence length="226" mass="24626">MAWRCTGSSNEELVKNLKRSRLVNEKAAFDAMLAIDRGAFVLPEFLSCAYEDRPLPIGYDVTISAPHMHAMMLDQMAPFLGPGTTALDIGSGSGYIVACMAKMCDKAYGIEHIAPLVPRSIEAVKKFIPEDKFQISLGDGRLGLPDHAPYNVIHVGAAAQPEVVGTLLKQLKPNGLLIIPVELSSGEQVLYAYTLDAEGKPVKKHVCDVMFVPLTSPPKFLKNKYL</sequence>
<dbReference type="Proteomes" id="UP001470230">
    <property type="component" value="Unassembled WGS sequence"/>
</dbReference>
<evidence type="ECO:0000256" key="7">
    <source>
        <dbReference type="RuleBase" id="RU003802"/>
    </source>
</evidence>
<organism evidence="8 9">
    <name type="scientific">Tritrichomonas musculus</name>
    <dbReference type="NCBI Taxonomy" id="1915356"/>
    <lineage>
        <taxon>Eukaryota</taxon>
        <taxon>Metamonada</taxon>
        <taxon>Parabasalia</taxon>
        <taxon>Tritrichomonadida</taxon>
        <taxon>Tritrichomonadidae</taxon>
        <taxon>Tritrichomonas</taxon>
    </lineage>
</organism>
<dbReference type="EMBL" id="JAPFFF010000005">
    <property type="protein sequence ID" value="KAK8889341.1"/>
    <property type="molecule type" value="Genomic_DNA"/>
</dbReference>
<accession>A0ABR2KEY1</accession>
<dbReference type="PROSITE" id="PS01279">
    <property type="entry name" value="PCMT"/>
    <property type="match status" value="1"/>
</dbReference>
<proteinExistence type="inferred from homology"/>
<comment type="catalytic activity">
    <reaction evidence="7">
        <text>[protein]-L-isoaspartate + S-adenosyl-L-methionine = [protein]-L-isoaspartate alpha-methyl ester + S-adenosyl-L-homocysteine</text>
        <dbReference type="Rhea" id="RHEA:12705"/>
        <dbReference type="Rhea" id="RHEA-COMP:12143"/>
        <dbReference type="Rhea" id="RHEA-COMP:12144"/>
        <dbReference type="ChEBI" id="CHEBI:57856"/>
        <dbReference type="ChEBI" id="CHEBI:59789"/>
        <dbReference type="ChEBI" id="CHEBI:90596"/>
        <dbReference type="ChEBI" id="CHEBI:90598"/>
        <dbReference type="EC" id="2.1.1.77"/>
    </reaction>
</comment>
<keyword evidence="6 7" id="KW-0949">S-adenosyl-L-methionine</keyword>
<evidence type="ECO:0000256" key="1">
    <source>
        <dbReference type="ARBA" id="ARBA00004496"/>
    </source>
</evidence>
<reference evidence="8 9" key="1">
    <citation type="submission" date="2024-04" db="EMBL/GenBank/DDBJ databases">
        <title>Tritrichomonas musculus Genome.</title>
        <authorList>
            <person name="Alves-Ferreira E."/>
            <person name="Grigg M."/>
            <person name="Lorenzi H."/>
            <person name="Galac M."/>
        </authorList>
    </citation>
    <scope>NUCLEOTIDE SEQUENCE [LARGE SCALE GENOMIC DNA]</scope>
    <source>
        <strain evidence="8 9">EAF2021</strain>
    </source>
</reference>
<evidence type="ECO:0000256" key="2">
    <source>
        <dbReference type="ARBA" id="ARBA00005369"/>
    </source>
</evidence>
<comment type="subcellular location">
    <subcellularLocation>
        <location evidence="1">Cytoplasm</location>
    </subcellularLocation>
</comment>
<evidence type="ECO:0000313" key="9">
    <source>
        <dbReference type="Proteomes" id="UP001470230"/>
    </source>
</evidence>
<keyword evidence="3" id="KW-0963">Cytoplasm</keyword>
<dbReference type="SUPFAM" id="SSF53335">
    <property type="entry name" value="S-adenosyl-L-methionine-dependent methyltransferases"/>
    <property type="match status" value="1"/>
</dbReference>